<evidence type="ECO:0000313" key="4">
    <source>
        <dbReference type="EMBL" id="GEU64918.1"/>
    </source>
</evidence>
<keyword evidence="1" id="KW-0539">Nucleus</keyword>
<dbReference type="AlphaFoldDB" id="A0A6L2LTH4"/>
<evidence type="ECO:0000256" key="1">
    <source>
        <dbReference type="PROSITE-ProRule" id="PRU00267"/>
    </source>
</evidence>
<dbReference type="PANTHER" id="PTHR46912">
    <property type="entry name" value="HIGH MOBILITY GROUP B PROTEIN 13"/>
    <property type="match status" value="1"/>
</dbReference>
<dbReference type="GO" id="GO:0005634">
    <property type="term" value="C:nucleus"/>
    <property type="evidence" value="ECO:0007669"/>
    <property type="project" value="UniProtKB-UniRule"/>
</dbReference>
<dbReference type="PROSITE" id="PS50118">
    <property type="entry name" value="HMG_BOX_2"/>
    <property type="match status" value="2"/>
</dbReference>
<feature type="coiled-coil region" evidence="2">
    <location>
        <begin position="602"/>
        <end position="640"/>
    </location>
</feature>
<feature type="DNA-binding region" description="HMG box" evidence="1">
    <location>
        <begin position="458"/>
        <end position="496"/>
    </location>
</feature>
<keyword evidence="2" id="KW-0175">Coiled coil</keyword>
<dbReference type="Pfam" id="PF00505">
    <property type="entry name" value="HMG_box"/>
    <property type="match status" value="1"/>
</dbReference>
<dbReference type="InterPro" id="IPR009071">
    <property type="entry name" value="HMG_box_dom"/>
</dbReference>
<dbReference type="SMART" id="SM00398">
    <property type="entry name" value="HMG"/>
    <property type="match status" value="2"/>
</dbReference>
<feature type="domain" description="HMG box" evidence="3">
    <location>
        <begin position="563"/>
        <end position="631"/>
    </location>
</feature>
<reference evidence="4" key="1">
    <citation type="journal article" date="2019" name="Sci. Rep.">
        <title>Draft genome of Tanacetum cinerariifolium, the natural source of mosquito coil.</title>
        <authorList>
            <person name="Yamashiro T."/>
            <person name="Shiraishi A."/>
            <person name="Satake H."/>
            <person name="Nakayama K."/>
        </authorList>
    </citation>
    <scope>NUCLEOTIDE SEQUENCE</scope>
</reference>
<gene>
    <name evidence="4" type="ORF">Tci_036896</name>
</gene>
<dbReference type="CDD" id="cd22008">
    <property type="entry name" value="HMG-box_AtHMGB6-like_rpt3"/>
    <property type="match status" value="1"/>
</dbReference>
<protein>
    <submittedName>
        <fullName evidence="4">High mobility group B protein 6-like isoform X2</fullName>
    </submittedName>
</protein>
<evidence type="ECO:0000259" key="3">
    <source>
        <dbReference type="PROSITE" id="PS50118"/>
    </source>
</evidence>
<keyword evidence="1" id="KW-0238">DNA-binding</keyword>
<dbReference type="SUPFAM" id="SSF47095">
    <property type="entry name" value="HMG-box"/>
    <property type="match status" value="2"/>
</dbReference>
<dbReference type="GO" id="GO:0003677">
    <property type="term" value="F:DNA binding"/>
    <property type="evidence" value="ECO:0007669"/>
    <property type="project" value="UniProtKB-UniRule"/>
</dbReference>
<dbReference type="Gene3D" id="1.10.30.10">
    <property type="entry name" value="High mobility group box domain"/>
    <property type="match status" value="2"/>
</dbReference>
<organism evidence="4">
    <name type="scientific">Tanacetum cinerariifolium</name>
    <name type="common">Dalmatian daisy</name>
    <name type="synonym">Chrysanthemum cinerariifolium</name>
    <dbReference type="NCBI Taxonomy" id="118510"/>
    <lineage>
        <taxon>Eukaryota</taxon>
        <taxon>Viridiplantae</taxon>
        <taxon>Streptophyta</taxon>
        <taxon>Embryophyta</taxon>
        <taxon>Tracheophyta</taxon>
        <taxon>Spermatophyta</taxon>
        <taxon>Magnoliopsida</taxon>
        <taxon>eudicotyledons</taxon>
        <taxon>Gunneridae</taxon>
        <taxon>Pentapetalae</taxon>
        <taxon>asterids</taxon>
        <taxon>campanulids</taxon>
        <taxon>Asterales</taxon>
        <taxon>Asteraceae</taxon>
        <taxon>Asteroideae</taxon>
        <taxon>Anthemideae</taxon>
        <taxon>Anthemidinae</taxon>
        <taxon>Tanacetum</taxon>
    </lineage>
</organism>
<feature type="coiled-coil region" evidence="2">
    <location>
        <begin position="478"/>
        <end position="527"/>
    </location>
</feature>
<proteinExistence type="predicted"/>
<dbReference type="EMBL" id="BKCJ010005101">
    <property type="protein sequence ID" value="GEU64918.1"/>
    <property type="molecule type" value="Genomic_DNA"/>
</dbReference>
<sequence>MCIINVIKGDESETDEICNDEGPGRIGTEHILETMAEIGTDFSKSESRSFVESSSTSSFYSSSNVPWSDLSSGDNISFDFIHGYGARHMQPHSHFLSCRYDYYRDVELRYICLVEDDIETFKIINIFLLNPSIGKSFGIDLSGYDLQTLNRTSYGFGVCPVTSDLTVVKFVCKDNMPWHVEVFRLSSEVWNVIPSGNLPRQTVTIITSTQVVIDKFIFWGAREKTNANHGGFTINHMVVSFDLITKEFKVVNLRDTLTNKLFSGVSISKLRGSLVVCGYIVAEEAISGVWVMEITLENYSQLLHHFNSARLLDLFPSHFIASSCSKYSKIMSMIYHPGHHRNWGNALGRDSGVFGSTDSRFDKQDEITIVNEVVNNVNTMGKEISTDNNKDETVPNEKVRKSYANVASKSGMYENNKLLFVPTVMNELGKEVGLFDEELVSIGSKKRMWNRKWLFKNKIAMITGEEWKNMTEKQKAPFEKVAKQNEKYTQEMEIYKQNKEEEAENAKKEEEELFKVLKQEALQLLKKKEKTETIIKVCVSNSDVIVQFPMKKKNKKVVDPNKPKRPTYSFFIFSKETRRELSKEKPGISNAQVTALNSVKWKELSEEEKQKWNAEAAQAMEAYKNELEEYKNAVEITENDN</sequence>
<comment type="caution">
    <text evidence="4">The sequence shown here is derived from an EMBL/GenBank/DDBJ whole genome shotgun (WGS) entry which is preliminary data.</text>
</comment>
<name>A0A6L2LTH4_TANCI</name>
<dbReference type="PANTHER" id="PTHR46912:SF1">
    <property type="entry name" value="HIGH MOBILITY GROUP B PROTEIN 13"/>
    <property type="match status" value="1"/>
</dbReference>
<feature type="domain" description="HMG box" evidence="3">
    <location>
        <begin position="458"/>
        <end position="496"/>
    </location>
</feature>
<accession>A0A6L2LTH4</accession>
<feature type="DNA-binding region" description="HMG box" evidence="1">
    <location>
        <begin position="563"/>
        <end position="631"/>
    </location>
</feature>
<dbReference type="InterPro" id="IPR044601">
    <property type="entry name" value="HMGB6/HMGB13"/>
</dbReference>
<evidence type="ECO:0000256" key="2">
    <source>
        <dbReference type="SAM" id="Coils"/>
    </source>
</evidence>
<dbReference type="InterPro" id="IPR036910">
    <property type="entry name" value="HMG_box_dom_sf"/>
</dbReference>